<keyword evidence="2" id="KW-0805">Transcription regulation</keyword>
<evidence type="ECO:0000256" key="4">
    <source>
        <dbReference type="ARBA" id="ARBA00023163"/>
    </source>
</evidence>
<dbReference type="AlphaFoldDB" id="A0A559J1R3"/>
<dbReference type="PRINTS" id="PR00040">
    <property type="entry name" value="HTHMERR"/>
</dbReference>
<evidence type="ECO:0000256" key="3">
    <source>
        <dbReference type="ARBA" id="ARBA00023125"/>
    </source>
</evidence>
<dbReference type="SUPFAM" id="SSF46955">
    <property type="entry name" value="Putative DNA-binding domain"/>
    <property type="match status" value="1"/>
</dbReference>
<dbReference type="OrthoDB" id="9791488at2"/>
<keyword evidence="1" id="KW-0678">Repressor</keyword>
<organism evidence="6 7">
    <name type="scientific">Paenibacillus agilis</name>
    <dbReference type="NCBI Taxonomy" id="3020863"/>
    <lineage>
        <taxon>Bacteria</taxon>
        <taxon>Bacillati</taxon>
        <taxon>Bacillota</taxon>
        <taxon>Bacilli</taxon>
        <taxon>Bacillales</taxon>
        <taxon>Paenibacillaceae</taxon>
        <taxon>Paenibacillus</taxon>
    </lineage>
</organism>
<sequence length="148" mass="17287">MVRLTISQVAAQSNVHLETVRYYERRGLIAKPYRNASGYRMFTQETVEDIQFIKRAQEIGFSLEEIRGLLTIYRQEDYFPTYELYQTALSKIQEIDEQIKRLSHFKATLEAVTQRPSSMHASSKLQCPILLKCSNKEEDIDGKDRGLY</sequence>
<keyword evidence="3" id="KW-0238">DNA-binding</keyword>
<dbReference type="PROSITE" id="PS50937">
    <property type="entry name" value="HTH_MERR_2"/>
    <property type="match status" value="1"/>
</dbReference>
<dbReference type="EMBL" id="VNJK01000001">
    <property type="protein sequence ID" value="TVX93825.1"/>
    <property type="molecule type" value="Genomic_DNA"/>
</dbReference>
<dbReference type="InterPro" id="IPR009061">
    <property type="entry name" value="DNA-bd_dom_put_sf"/>
</dbReference>
<dbReference type="Proteomes" id="UP000318102">
    <property type="component" value="Unassembled WGS sequence"/>
</dbReference>
<evidence type="ECO:0000256" key="2">
    <source>
        <dbReference type="ARBA" id="ARBA00023015"/>
    </source>
</evidence>
<dbReference type="SMART" id="SM00422">
    <property type="entry name" value="HTH_MERR"/>
    <property type="match status" value="1"/>
</dbReference>
<dbReference type="GO" id="GO:0003677">
    <property type="term" value="F:DNA binding"/>
    <property type="evidence" value="ECO:0007669"/>
    <property type="project" value="UniProtKB-KW"/>
</dbReference>
<evidence type="ECO:0000313" key="6">
    <source>
        <dbReference type="EMBL" id="TVX93825.1"/>
    </source>
</evidence>
<dbReference type="PROSITE" id="PS00552">
    <property type="entry name" value="HTH_MERR_1"/>
    <property type="match status" value="1"/>
</dbReference>
<dbReference type="Gene3D" id="1.10.1660.10">
    <property type="match status" value="1"/>
</dbReference>
<keyword evidence="4" id="KW-0804">Transcription</keyword>
<proteinExistence type="predicted"/>
<evidence type="ECO:0000313" key="7">
    <source>
        <dbReference type="Proteomes" id="UP000318102"/>
    </source>
</evidence>
<accession>A0A559J1R3</accession>
<dbReference type="RefSeq" id="WP_144990685.1">
    <property type="nucleotide sequence ID" value="NZ_VNJK01000001.1"/>
</dbReference>
<protein>
    <submittedName>
        <fullName evidence="6">MerR family transcriptional regulator</fullName>
    </submittedName>
</protein>
<keyword evidence="7" id="KW-1185">Reference proteome</keyword>
<evidence type="ECO:0000259" key="5">
    <source>
        <dbReference type="PROSITE" id="PS50937"/>
    </source>
</evidence>
<reference evidence="6 7" key="1">
    <citation type="submission" date="2019-07" db="EMBL/GenBank/DDBJ databases">
        <authorList>
            <person name="Kim J."/>
        </authorList>
    </citation>
    <scope>NUCLEOTIDE SEQUENCE [LARGE SCALE GENOMIC DNA]</scope>
    <source>
        <strain evidence="6 7">N4</strain>
    </source>
</reference>
<dbReference type="Pfam" id="PF13411">
    <property type="entry name" value="MerR_1"/>
    <property type="match status" value="1"/>
</dbReference>
<dbReference type="PANTHER" id="PTHR30204">
    <property type="entry name" value="REDOX-CYCLING DRUG-SENSING TRANSCRIPTIONAL ACTIVATOR SOXR"/>
    <property type="match status" value="1"/>
</dbReference>
<dbReference type="GO" id="GO:0003700">
    <property type="term" value="F:DNA-binding transcription factor activity"/>
    <property type="evidence" value="ECO:0007669"/>
    <property type="project" value="InterPro"/>
</dbReference>
<feature type="domain" description="HTH merR-type" evidence="5">
    <location>
        <begin position="3"/>
        <end position="72"/>
    </location>
</feature>
<dbReference type="InterPro" id="IPR047057">
    <property type="entry name" value="MerR_fam"/>
</dbReference>
<dbReference type="InterPro" id="IPR000551">
    <property type="entry name" value="MerR-type_HTH_dom"/>
</dbReference>
<name>A0A559J1R3_9BACL</name>
<evidence type="ECO:0000256" key="1">
    <source>
        <dbReference type="ARBA" id="ARBA00022491"/>
    </source>
</evidence>
<dbReference type="PANTHER" id="PTHR30204:SF69">
    <property type="entry name" value="MERR-FAMILY TRANSCRIPTIONAL REGULATOR"/>
    <property type="match status" value="1"/>
</dbReference>
<gene>
    <name evidence="6" type="ORF">FPZ44_12645</name>
</gene>
<comment type="caution">
    <text evidence="6">The sequence shown here is derived from an EMBL/GenBank/DDBJ whole genome shotgun (WGS) entry which is preliminary data.</text>
</comment>